<dbReference type="Proteomes" id="UP000198734">
    <property type="component" value="Unassembled WGS sequence"/>
</dbReference>
<evidence type="ECO:0000313" key="3">
    <source>
        <dbReference type="Proteomes" id="UP000198734"/>
    </source>
</evidence>
<dbReference type="STRING" id="126156.SAMN05421670_1073"/>
<dbReference type="InterPro" id="IPR050229">
    <property type="entry name" value="GlpE_sulfurtransferase"/>
</dbReference>
<dbReference type="InterPro" id="IPR036873">
    <property type="entry name" value="Rhodanese-like_dom_sf"/>
</dbReference>
<dbReference type="AlphaFoldDB" id="A0A1I5W2M9"/>
<name>A0A1I5W2M9_9BACI</name>
<dbReference type="PANTHER" id="PTHR43031">
    <property type="entry name" value="FAD-DEPENDENT OXIDOREDUCTASE"/>
    <property type="match status" value="1"/>
</dbReference>
<dbReference type="PROSITE" id="PS50206">
    <property type="entry name" value="RHODANESE_3"/>
    <property type="match status" value="1"/>
</dbReference>
<protein>
    <submittedName>
        <fullName evidence="2">Rhodanese-related sulfurtransferase</fullName>
    </submittedName>
</protein>
<keyword evidence="2" id="KW-0808">Transferase</keyword>
<keyword evidence="3" id="KW-1185">Reference proteome</keyword>
<dbReference type="RefSeq" id="WP_093534883.1">
    <property type="nucleotide sequence ID" value="NZ_CP183885.1"/>
</dbReference>
<dbReference type="GO" id="GO:0016740">
    <property type="term" value="F:transferase activity"/>
    <property type="evidence" value="ECO:0007669"/>
    <property type="project" value="UniProtKB-KW"/>
</dbReference>
<accession>A0A1I5W2M9</accession>
<gene>
    <name evidence="2" type="ORF">SAMN05421670_1073</name>
</gene>
<dbReference type="OrthoDB" id="9800872at2"/>
<evidence type="ECO:0000259" key="1">
    <source>
        <dbReference type="PROSITE" id="PS50206"/>
    </source>
</evidence>
<dbReference type="PANTHER" id="PTHR43031:SF17">
    <property type="entry name" value="SULFURTRANSFERASE YTWF-RELATED"/>
    <property type="match status" value="1"/>
</dbReference>
<dbReference type="Pfam" id="PF00581">
    <property type="entry name" value="Rhodanese"/>
    <property type="match status" value="1"/>
</dbReference>
<dbReference type="CDD" id="cd00158">
    <property type="entry name" value="RHOD"/>
    <property type="match status" value="1"/>
</dbReference>
<feature type="domain" description="Rhodanese" evidence="1">
    <location>
        <begin position="15"/>
        <end position="99"/>
    </location>
</feature>
<dbReference type="SMART" id="SM00450">
    <property type="entry name" value="RHOD"/>
    <property type="match status" value="1"/>
</dbReference>
<dbReference type="SUPFAM" id="SSF52821">
    <property type="entry name" value="Rhodanese/Cell cycle control phosphatase"/>
    <property type="match status" value="1"/>
</dbReference>
<sequence length="99" mass="10753">MNVITTEQLLEKLDAGEQISVIDVRESDEVATGIIPGAKHIALGQIENSMDQLDKSVPHYIVCKAGGRSAMACEILEENGYEVTNIAGGMMDWDGELQF</sequence>
<proteinExistence type="predicted"/>
<reference evidence="3" key="1">
    <citation type="submission" date="2016-10" db="EMBL/GenBank/DDBJ databases">
        <authorList>
            <person name="Varghese N."/>
            <person name="Submissions S."/>
        </authorList>
    </citation>
    <scope>NUCLEOTIDE SEQUENCE [LARGE SCALE GENOMIC DNA]</scope>
    <source>
        <strain evidence="3">DSM 11706</strain>
    </source>
</reference>
<dbReference type="InterPro" id="IPR001763">
    <property type="entry name" value="Rhodanese-like_dom"/>
</dbReference>
<evidence type="ECO:0000313" key="2">
    <source>
        <dbReference type="EMBL" id="SFQ14002.1"/>
    </source>
</evidence>
<dbReference type="Gene3D" id="3.40.250.10">
    <property type="entry name" value="Rhodanese-like domain"/>
    <property type="match status" value="1"/>
</dbReference>
<dbReference type="EMBL" id="FOXU01000001">
    <property type="protein sequence ID" value="SFQ14002.1"/>
    <property type="molecule type" value="Genomic_DNA"/>
</dbReference>
<organism evidence="2 3">
    <name type="scientific">Psychrobacillus psychrotolerans</name>
    <dbReference type="NCBI Taxonomy" id="126156"/>
    <lineage>
        <taxon>Bacteria</taxon>
        <taxon>Bacillati</taxon>
        <taxon>Bacillota</taxon>
        <taxon>Bacilli</taxon>
        <taxon>Bacillales</taxon>
        <taxon>Bacillaceae</taxon>
        <taxon>Psychrobacillus</taxon>
    </lineage>
</organism>